<feature type="domain" description="Translation elongation factor P/YeiP central" evidence="11">
    <location>
        <begin position="68"/>
        <end position="122"/>
    </location>
</feature>
<dbReference type="NCBIfam" id="TIGR00038">
    <property type="entry name" value="efp"/>
    <property type="match status" value="1"/>
</dbReference>
<evidence type="ECO:0000256" key="3">
    <source>
        <dbReference type="ARBA" id="ARBA00009479"/>
    </source>
</evidence>
<dbReference type="Gene3D" id="2.30.30.30">
    <property type="match status" value="1"/>
</dbReference>
<dbReference type="InterPro" id="IPR015365">
    <property type="entry name" value="Elong-fact-P_C"/>
</dbReference>
<dbReference type="Gene3D" id="2.40.50.140">
    <property type="entry name" value="Nucleic acid-binding proteins"/>
    <property type="match status" value="2"/>
</dbReference>
<keyword evidence="5 7" id="KW-0251">Elongation factor</keyword>
<dbReference type="PROSITE" id="PS01275">
    <property type="entry name" value="EFP"/>
    <property type="match status" value="1"/>
</dbReference>
<dbReference type="SMART" id="SM01185">
    <property type="entry name" value="EFP"/>
    <property type="match status" value="1"/>
</dbReference>
<dbReference type="PANTHER" id="PTHR30053">
    <property type="entry name" value="ELONGATION FACTOR P"/>
    <property type="match status" value="1"/>
</dbReference>
<evidence type="ECO:0000256" key="1">
    <source>
        <dbReference type="ARBA" id="ARBA00004496"/>
    </source>
</evidence>
<comment type="function">
    <text evidence="7">Involved in peptide bond synthesis. Stimulates efficient translation and peptide-bond synthesis on native or reconstituted 70S ribosomes in vitro. Probably functions indirectly by altering the affinity of the ribosome for aminoacyl-tRNA, thus increasing their reactivity as acceptors for peptidyl transferase.</text>
</comment>
<dbReference type="Proteomes" id="UP000176480">
    <property type="component" value="Unassembled WGS sequence"/>
</dbReference>
<evidence type="ECO:0000256" key="8">
    <source>
        <dbReference type="NCBIfam" id="TIGR00038"/>
    </source>
</evidence>
<evidence type="ECO:0000256" key="4">
    <source>
        <dbReference type="ARBA" id="ARBA00022490"/>
    </source>
</evidence>
<comment type="similarity">
    <text evidence="3 7 9">Belongs to the elongation factor P family.</text>
</comment>
<protein>
    <recommendedName>
        <fullName evidence="7 8">Elongation factor P</fullName>
        <shortName evidence="7">EF-P</shortName>
    </recommendedName>
</protein>
<dbReference type="HAMAP" id="MF_00141">
    <property type="entry name" value="EF_P"/>
    <property type="match status" value="1"/>
</dbReference>
<dbReference type="InterPro" id="IPR014722">
    <property type="entry name" value="Rib_uL2_dom2"/>
</dbReference>
<dbReference type="SUPFAM" id="SSF50104">
    <property type="entry name" value="Translation proteins SH3-like domain"/>
    <property type="match status" value="1"/>
</dbReference>
<dbReference type="InterPro" id="IPR013852">
    <property type="entry name" value="Transl_elong_P/YeiP_CS"/>
</dbReference>
<dbReference type="GO" id="GO:0003746">
    <property type="term" value="F:translation elongation factor activity"/>
    <property type="evidence" value="ECO:0007669"/>
    <property type="project" value="UniProtKB-UniRule"/>
</dbReference>
<dbReference type="Pfam" id="PF01132">
    <property type="entry name" value="EFP"/>
    <property type="match status" value="1"/>
</dbReference>
<dbReference type="InterPro" id="IPR008991">
    <property type="entry name" value="Translation_prot_SH3-like_sf"/>
</dbReference>
<evidence type="ECO:0000313" key="12">
    <source>
        <dbReference type="EMBL" id="OGK51297.1"/>
    </source>
</evidence>
<dbReference type="InterPro" id="IPR012340">
    <property type="entry name" value="NA-bd_OB-fold"/>
</dbReference>
<comment type="subcellular location">
    <subcellularLocation>
        <location evidence="1 7">Cytoplasm</location>
    </subcellularLocation>
</comment>
<keyword evidence="6 7" id="KW-0648">Protein biosynthesis</keyword>
<dbReference type="FunFam" id="2.40.50.140:FF:000009">
    <property type="entry name" value="Elongation factor P"/>
    <property type="match status" value="1"/>
</dbReference>
<comment type="caution">
    <text evidence="12">The sequence shown here is derived from an EMBL/GenBank/DDBJ whole genome shotgun (WGS) entry which is preliminary data.</text>
</comment>
<dbReference type="AlphaFoldDB" id="A0A1F7J6R2"/>
<dbReference type="EMBL" id="MGAR01000032">
    <property type="protein sequence ID" value="OGK51297.1"/>
    <property type="molecule type" value="Genomic_DNA"/>
</dbReference>
<dbReference type="GO" id="GO:0005829">
    <property type="term" value="C:cytosol"/>
    <property type="evidence" value="ECO:0007669"/>
    <property type="project" value="UniProtKB-ARBA"/>
</dbReference>
<dbReference type="CDD" id="cd05794">
    <property type="entry name" value="S1_EF-P_repeat_2"/>
    <property type="match status" value="1"/>
</dbReference>
<evidence type="ECO:0000256" key="9">
    <source>
        <dbReference type="RuleBase" id="RU004389"/>
    </source>
</evidence>
<evidence type="ECO:0000259" key="11">
    <source>
        <dbReference type="SMART" id="SM01185"/>
    </source>
</evidence>
<name>A0A1F7J6R2_9BACT</name>
<dbReference type="SMART" id="SM00841">
    <property type="entry name" value="Elong-fact-P_C"/>
    <property type="match status" value="1"/>
</dbReference>
<dbReference type="Pfam" id="PF09285">
    <property type="entry name" value="Elong-fact-P_C"/>
    <property type="match status" value="1"/>
</dbReference>
<gene>
    <name evidence="7" type="primary">efp</name>
    <name evidence="12" type="ORF">A2966_03620</name>
</gene>
<dbReference type="NCBIfam" id="NF001810">
    <property type="entry name" value="PRK00529.1"/>
    <property type="match status" value="1"/>
</dbReference>
<dbReference type="InterPro" id="IPR013185">
    <property type="entry name" value="Transl_elong_KOW-like"/>
</dbReference>
<dbReference type="FunFam" id="2.40.50.140:FF:000004">
    <property type="entry name" value="Elongation factor P"/>
    <property type="match status" value="1"/>
</dbReference>
<organism evidence="12 13">
    <name type="scientific">Candidatus Roizmanbacteria bacterium RIFCSPLOWO2_01_FULL_41_22</name>
    <dbReference type="NCBI Taxonomy" id="1802067"/>
    <lineage>
        <taxon>Bacteria</taxon>
        <taxon>Candidatus Roizmaniibacteriota</taxon>
    </lineage>
</organism>
<dbReference type="Pfam" id="PF08207">
    <property type="entry name" value="EFP_N"/>
    <property type="match status" value="1"/>
</dbReference>
<feature type="domain" description="Elongation factor P C-terminal" evidence="10">
    <location>
        <begin position="130"/>
        <end position="185"/>
    </location>
</feature>
<dbReference type="PANTHER" id="PTHR30053:SF14">
    <property type="entry name" value="TRANSLATION ELONGATION FACTOR KOW-LIKE DOMAIN-CONTAINING PROTEIN"/>
    <property type="match status" value="1"/>
</dbReference>
<evidence type="ECO:0000256" key="5">
    <source>
        <dbReference type="ARBA" id="ARBA00022768"/>
    </source>
</evidence>
<proteinExistence type="inferred from homology"/>
<dbReference type="UniPathway" id="UPA00345"/>
<dbReference type="STRING" id="1802067.A2966_03620"/>
<evidence type="ECO:0000256" key="7">
    <source>
        <dbReference type="HAMAP-Rule" id="MF_00141"/>
    </source>
</evidence>
<accession>A0A1F7J6R2</accession>
<dbReference type="SUPFAM" id="SSF50249">
    <property type="entry name" value="Nucleic acid-binding proteins"/>
    <property type="match status" value="2"/>
</dbReference>
<dbReference type="PIRSF" id="PIRSF005901">
    <property type="entry name" value="EF-P"/>
    <property type="match status" value="1"/>
</dbReference>
<evidence type="ECO:0000256" key="6">
    <source>
        <dbReference type="ARBA" id="ARBA00022917"/>
    </source>
</evidence>
<dbReference type="InterPro" id="IPR001059">
    <property type="entry name" value="Transl_elong_P/YeiP_cen"/>
</dbReference>
<dbReference type="GO" id="GO:0043043">
    <property type="term" value="P:peptide biosynthetic process"/>
    <property type="evidence" value="ECO:0007669"/>
    <property type="project" value="InterPro"/>
</dbReference>
<comment type="pathway">
    <text evidence="2 7">Protein biosynthesis; polypeptide chain elongation.</text>
</comment>
<dbReference type="InterPro" id="IPR020599">
    <property type="entry name" value="Transl_elong_fac_P/YeiP"/>
</dbReference>
<sequence>MKTTAGSLEKGEFVELNGDPFQITKIDHNFRGRGQANLKIKLKNVQSGNTVEKTYGPSNTVERIDVDAIEMQFLYKDNANLTFMNEQTYEQYEISTESVGDLGNYFKEGQAVYILVLDGKALSVRPPNTVRLEVIEAHDAVRGDTAAGAKKMVTLETGVKVNVPLFIKKGEVIVINPETGEYMERA</sequence>
<dbReference type="CDD" id="cd04470">
    <property type="entry name" value="S1_EF-P_repeat_1"/>
    <property type="match status" value="1"/>
</dbReference>
<evidence type="ECO:0000256" key="2">
    <source>
        <dbReference type="ARBA" id="ARBA00004815"/>
    </source>
</evidence>
<evidence type="ECO:0000259" key="10">
    <source>
        <dbReference type="SMART" id="SM00841"/>
    </source>
</evidence>
<keyword evidence="4 7" id="KW-0963">Cytoplasm</keyword>
<evidence type="ECO:0000313" key="13">
    <source>
        <dbReference type="Proteomes" id="UP000176480"/>
    </source>
</evidence>
<dbReference type="InterPro" id="IPR011768">
    <property type="entry name" value="Transl_elongation_fac_P"/>
</dbReference>
<reference evidence="12 13" key="1">
    <citation type="journal article" date="2016" name="Nat. Commun.">
        <title>Thousands of microbial genomes shed light on interconnected biogeochemical processes in an aquifer system.</title>
        <authorList>
            <person name="Anantharaman K."/>
            <person name="Brown C.T."/>
            <person name="Hug L.A."/>
            <person name="Sharon I."/>
            <person name="Castelle C.J."/>
            <person name="Probst A.J."/>
            <person name="Thomas B.C."/>
            <person name="Singh A."/>
            <person name="Wilkins M.J."/>
            <person name="Karaoz U."/>
            <person name="Brodie E.L."/>
            <person name="Williams K.H."/>
            <person name="Hubbard S.S."/>
            <person name="Banfield J.F."/>
        </authorList>
    </citation>
    <scope>NUCLEOTIDE SEQUENCE [LARGE SCALE GENOMIC DNA]</scope>
</reference>